<comment type="similarity">
    <text evidence="1">Belongs to the sulfatase family.</text>
</comment>
<dbReference type="InterPro" id="IPR000917">
    <property type="entry name" value="Sulfatase_N"/>
</dbReference>
<dbReference type="Gene3D" id="3.40.720.10">
    <property type="entry name" value="Alkaline Phosphatase, subunit A"/>
    <property type="match status" value="1"/>
</dbReference>
<dbReference type="InterPro" id="IPR050738">
    <property type="entry name" value="Sulfatase"/>
</dbReference>
<evidence type="ECO:0000313" key="8">
    <source>
        <dbReference type="Proteomes" id="UP000322245"/>
    </source>
</evidence>
<dbReference type="GO" id="GO:0046872">
    <property type="term" value="F:metal ion binding"/>
    <property type="evidence" value="ECO:0007669"/>
    <property type="project" value="UniProtKB-KW"/>
</dbReference>
<evidence type="ECO:0000256" key="2">
    <source>
        <dbReference type="ARBA" id="ARBA00022723"/>
    </source>
</evidence>
<dbReference type="AlphaFoldDB" id="A0A5D3AZC4"/>
<dbReference type="Pfam" id="PF00884">
    <property type="entry name" value="Sulfatase"/>
    <property type="match status" value="1"/>
</dbReference>
<proteinExistence type="inferred from homology"/>
<evidence type="ECO:0000256" key="5">
    <source>
        <dbReference type="SAM" id="MobiDB-lite"/>
    </source>
</evidence>
<keyword evidence="8" id="KW-1185">Reference proteome</keyword>
<protein>
    <recommendedName>
        <fullName evidence="6">Sulfatase N-terminal domain-containing protein</fullName>
    </recommendedName>
</protein>
<feature type="compositionally biased region" description="Polar residues" evidence="5">
    <location>
        <begin position="1"/>
        <end position="13"/>
    </location>
</feature>
<reference evidence="7 8" key="1">
    <citation type="submission" date="2017-05" db="EMBL/GenBank/DDBJ databases">
        <title>The Genome Sequence of Tsuchiyaea wingfieldii DSM 27421.</title>
        <authorList>
            <person name="Cuomo C."/>
            <person name="Passer A."/>
            <person name="Billmyre B."/>
            <person name="Heitman J."/>
        </authorList>
    </citation>
    <scope>NUCLEOTIDE SEQUENCE [LARGE SCALE GENOMIC DNA]</scope>
    <source>
        <strain evidence="7 8">DSM 27421</strain>
    </source>
</reference>
<dbReference type="PANTHER" id="PTHR42693">
    <property type="entry name" value="ARYLSULFATASE FAMILY MEMBER"/>
    <property type="match status" value="1"/>
</dbReference>
<dbReference type="Gene3D" id="3.30.1120.10">
    <property type="match status" value="1"/>
</dbReference>
<dbReference type="SUPFAM" id="SSF53649">
    <property type="entry name" value="Alkaline phosphatase-like"/>
    <property type="match status" value="1"/>
</dbReference>
<dbReference type="InterPro" id="IPR024607">
    <property type="entry name" value="Sulfatase_CS"/>
</dbReference>
<dbReference type="Proteomes" id="UP000322245">
    <property type="component" value="Unassembled WGS sequence"/>
</dbReference>
<feature type="compositionally biased region" description="Basic and acidic residues" evidence="5">
    <location>
        <begin position="609"/>
        <end position="622"/>
    </location>
</feature>
<dbReference type="PANTHER" id="PTHR42693:SF33">
    <property type="entry name" value="ARYLSULFATASE"/>
    <property type="match status" value="1"/>
</dbReference>
<feature type="domain" description="Sulfatase N-terminal" evidence="6">
    <location>
        <begin position="36"/>
        <end position="471"/>
    </location>
</feature>
<feature type="region of interest" description="Disordered" evidence="5">
    <location>
        <begin position="1"/>
        <end position="28"/>
    </location>
</feature>
<accession>A0A5D3AZC4</accession>
<dbReference type="CDD" id="cd16025">
    <property type="entry name" value="PAS_like"/>
    <property type="match status" value="1"/>
</dbReference>
<evidence type="ECO:0000259" key="6">
    <source>
        <dbReference type="Pfam" id="PF00884"/>
    </source>
</evidence>
<keyword evidence="4" id="KW-0106">Calcium</keyword>
<evidence type="ECO:0000256" key="4">
    <source>
        <dbReference type="ARBA" id="ARBA00022837"/>
    </source>
</evidence>
<organism evidence="7 8">
    <name type="scientific">Cryptococcus floricola</name>
    <dbReference type="NCBI Taxonomy" id="2591691"/>
    <lineage>
        <taxon>Eukaryota</taxon>
        <taxon>Fungi</taxon>
        <taxon>Dikarya</taxon>
        <taxon>Basidiomycota</taxon>
        <taxon>Agaricomycotina</taxon>
        <taxon>Tremellomycetes</taxon>
        <taxon>Tremellales</taxon>
        <taxon>Cryptococcaceae</taxon>
        <taxon>Cryptococcus</taxon>
    </lineage>
</organism>
<feature type="region of interest" description="Disordered" evidence="5">
    <location>
        <begin position="600"/>
        <end position="622"/>
    </location>
</feature>
<dbReference type="EMBL" id="NIDF01000039">
    <property type="protein sequence ID" value="TYJ55443.1"/>
    <property type="molecule type" value="Genomic_DNA"/>
</dbReference>
<evidence type="ECO:0000256" key="3">
    <source>
        <dbReference type="ARBA" id="ARBA00022801"/>
    </source>
</evidence>
<name>A0A5D3AZC4_9TREE</name>
<sequence>MSTSNYSSLNDQEASMVDDEVLGPPPIADNRLAKRPNFLVILADDLGFSDVGCFGSEIHTPNLDKLAREGTRFSDYHTASACSPTRSMLLSGTDAHLAGLGVMSEFIASSTIARDPERWNKPGHEGYLNHDVAALPEILQDAGYHTLLSGKWHLGYKEGFIPAHRGFDKSWALLPGCSNHFGWEPAYDEAVRPKVVGHQPPLYVDQATRYIVTPNKTNSPDGFYSSQFYVDNLLRYFHERTSSEQDKPFFAFLPFSAPHWPLQAFPEDRDKHKGLYDAGPAVLRLQRLENLKNLGLIPRYVDPAEVVANGAKDWEEMSVWEKKMSSRAMEVYAGMVHAMDREIGKVVDYLEKNGELDNTVVIFMSDNGAEGAALEATPTMGPRLLETIDKYYDNSYENLGNHNSFIWYGPQWAQASTAPNRLMKAFSTEGGIRVPMLIRYPGFNHLPPGSVSNAFTTCRDLMPTFLDLAGAQHPNHSPTSPTERVPYRGHQVYPMRGKSWVPYLRDGYTSTGKDGDESEAVHGENDHPVGWELHARAALRKGRWKIVNQPLGEHGTGGWELYDLSTDRGEKHDLAQKLPDKLKELVADWGRYEEETGTVFGPPIKHARGHGEPKPKEHVSGDVVEDQKAWMRVGHGRKLGHEA</sequence>
<comment type="caution">
    <text evidence="7">The sequence shown here is derived from an EMBL/GenBank/DDBJ whole genome shotgun (WGS) entry which is preliminary data.</text>
</comment>
<gene>
    <name evidence="7" type="ORF">B9479_003831</name>
</gene>
<dbReference type="InterPro" id="IPR017850">
    <property type="entry name" value="Alkaline_phosphatase_core_sf"/>
</dbReference>
<dbReference type="GO" id="GO:0004065">
    <property type="term" value="F:arylsulfatase activity"/>
    <property type="evidence" value="ECO:0007669"/>
    <property type="project" value="TreeGrafter"/>
</dbReference>
<keyword evidence="2" id="KW-0479">Metal-binding</keyword>
<keyword evidence="3" id="KW-0378">Hydrolase</keyword>
<evidence type="ECO:0000313" key="7">
    <source>
        <dbReference type="EMBL" id="TYJ55443.1"/>
    </source>
</evidence>
<dbReference type="PROSITE" id="PS00149">
    <property type="entry name" value="SULFATASE_2"/>
    <property type="match status" value="1"/>
</dbReference>
<evidence type="ECO:0000256" key="1">
    <source>
        <dbReference type="ARBA" id="ARBA00008779"/>
    </source>
</evidence>